<accession>A0A8S1ECR7</accession>
<reference evidence="1 2" key="1">
    <citation type="submission" date="2020-04" db="EMBL/GenBank/DDBJ databases">
        <authorList>
            <person name="Alioto T."/>
            <person name="Alioto T."/>
            <person name="Gomez Garrido J."/>
        </authorList>
    </citation>
    <scope>NUCLEOTIDE SEQUENCE [LARGE SCALE GENOMIC DNA]</scope>
</reference>
<evidence type="ECO:0000313" key="2">
    <source>
        <dbReference type="Proteomes" id="UP000494165"/>
    </source>
</evidence>
<name>A0A8S1ECR7_9INSE</name>
<protein>
    <submittedName>
        <fullName evidence="1">Uncharacterized protein</fullName>
    </submittedName>
</protein>
<dbReference type="EMBL" id="CADEPI010000677">
    <property type="protein sequence ID" value="CAB3388027.1"/>
    <property type="molecule type" value="Genomic_DNA"/>
</dbReference>
<dbReference type="Proteomes" id="UP000494165">
    <property type="component" value="Unassembled WGS sequence"/>
</dbReference>
<sequence>MYKVQFLSVPLARVIEAKPQPPSLTIVCKTGSVNIQDAANYINAAFRKVYNPNVQEGALANTKIGGNRR</sequence>
<keyword evidence="2" id="KW-1185">Reference proteome</keyword>
<organism evidence="1 2">
    <name type="scientific">Cloeon dipterum</name>
    <dbReference type="NCBI Taxonomy" id="197152"/>
    <lineage>
        <taxon>Eukaryota</taxon>
        <taxon>Metazoa</taxon>
        <taxon>Ecdysozoa</taxon>
        <taxon>Arthropoda</taxon>
        <taxon>Hexapoda</taxon>
        <taxon>Insecta</taxon>
        <taxon>Pterygota</taxon>
        <taxon>Palaeoptera</taxon>
        <taxon>Ephemeroptera</taxon>
        <taxon>Pisciforma</taxon>
        <taxon>Baetidae</taxon>
        <taxon>Cloeon</taxon>
    </lineage>
</organism>
<proteinExistence type="predicted"/>
<evidence type="ECO:0000313" key="1">
    <source>
        <dbReference type="EMBL" id="CAB3388027.1"/>
    </source>
</evidence>
<dbReference type="AlphaFoldDB" id="A0A8S1ECR7"/>
<comment type="caution">
    <text evidence="1">The sequence shown here is derived from an EMBL/GenBank/DDBJ whole genome shotgun (WGS) entry which is preliminary data.</text>
</comment>
<gene>
    <name evidence="1" type="ORF">CLODIP_2_CD11723</name>
</gene>
<feature type="non-terminal residue" evidence="1">
    <location>
        <position position="69"/>
    </location>
</feature>